<protein>
    <submittedName>
        <fullName evidence="2">Uncharacterized protein</fullName>
    </submittedName>
</protein>
<dbReference type="EMBL" id="HBHI01017090">
    <property type="protein sequence ID" value="CAD9677722.1"/>
    <property type="molecule type" value="Transcribed_RNA"/>
</dbReference>
<dbReference type="AlphaFoldDB" id="A0A7S2WAK6"/>
<organism evidence="2">
    <name type="scientific">Eucampia antarctica</name>
    <dbReference type="NCBI Taxonomy" id="49252"/>
    <lineage>
        <taxon>Eukaryota</taxon>
        <taxon>Sar</taxon>
        <taxon>Stramenopiles</taxon>
        <taxon>Ochrophyta</taxon>
        <taxon>Bacillariophyta</taxon>
        <taxon>Mediophyceae</taxon>
        <taxon>Biddulphiophycidae</taxon>
        <taxon>Hemiaulales</taxon>
        <taxon>Hemiaulaceae</taxon>
        <taxon>Eucampia</taxon>
    </lineage>
</organism>
<evidence type="ECO:0000313" key="2">
    <source>
        <dbReference type="EMBL" id="CAD9677722.1"/>
    </source>
</evidence>
<proteinExistence type="predicted"/>
<gene>
    <name evidence="2" type="ORF">EANT1437_LOCUS8781</name>
</gene>
<reference evidence="2" key="1">
    <citation type="submission" date="2021-01" db="EMBL/GenBank/DDBJ databases">
        <authorList>
            <person name="Corre E."/>
            <person name="Pelletier E."/>
            <person name="Niang G."/>
            <person name="Scheremetjew M."/>
            <person name="Finn R."/>
            <person name="Kale V."/>
            <person name="Holt S."/>
            <person name="Cochrane G."/>
            <person name="Meng A."/>
            <person name="Brown T."/>
            <person name="Cohen L."/>
        </authorList>
    </citation>
    <scope>NUCLEOTIDE SEQUENCE</scope>
    <source>
        <strain evidence="2">CCMP1452</strain>
    </source>
</reference>
<feature type="signal peptide" evidence="1">
    <location>
        <begin position="1"/>
        <end position="19"/>
    </location>
</feature>
<name>A0A7S2WAK6_9STRA</name>
<evidence type="ECO:0000256" key="1">
    <source>
        <dbReference type="SAM" id="SignalP"/>
    </source>
</evidence>
<sequence length="350" mass="38234">MMNNLTRLLTFTAFFAVTADTLRSVDPSTNNLHSISNVDGGCTVSNFADAAGGEDALAGLIGVTTEELPTALADLCALASAPTLDFVDSLGKGPQFLKNFLDGGTAWNDYIQDGDNHVLSEDASNLVENYDTAKTVTYAAPDGGTDDTYPLYFSNFKNYGKECPLGVIECCYKDTRLTNTLEDNAEMCALDMTLARQSNHIEGKSWTFYNTQEGDKTYCTGFAYEEGSFDEKVRYNTLFHLLKDNLMGKGYVKNIPGAPMCGCISQMPIVTNAACVKVKEGYAIDDEGSVKMNLNWEDCGTDLYSYYEALNDRDSTEKRFVKDKIVGVGGCKIAGISFLNEKMLVPIQVD</sequence>
<keyword evidence="1" id="KW-0732">Signal</keyword>
<accession>A0A7S2WAK6</accession>
<feature type="chain" id="PRO_5030733698" evidence="1">
    <location>
        <begin position="20"/>
        <end position="350"/>
    </location>
</feature>